<dbReference type="GO" id="GO:0005125">
    <property type="term" value="F:cytokine activity"/>
    <property type="evidence" value="ECO:0007669"/>
    <property type="project" value="InterPro"/>
</dbReference>
<evidence type="ECO:0000256" key="4">
    <source>
        <dbReference type="ARBA" id="ARBA00022729"/>
    </source>
</evidence>
<comment type="similarity">
    <text evidence="2">Belongs to the IL-17 family.</text>
</comment>
<keyword evidence="3" id="KW-0964">Secreted</keyword>
<feature type="region of interest" description="Disordered" evidence="5">
    <location>
        <begin position="70"/>
        <end position="89"/>
    </location>
</feature>
<evidence type="ECO:0008006" key="9">
    <source>
        <dbReference type="Google" id="ProtNLM"/>
    </source>
</evidence>
<dbReference type="EMBL" id="RQTK01000217">
    <property type="protein sequence ID" value="RUS84134.1"/>
    <property type="molecule type" value="Genomic_DNA"/>
</dbReference>
<keyword evidence="4 6" id="KW-0732">Signal</keyword>
<comment type="subcellular location">
    <subcellularLocation>
        <location evidence="1">Secreted</location>
    </subcellularLocation>
</comment>
<dbReference type="Proteomes" id="UP000271974">
    <property type="component" value="Unassembled WGS sequence"/>
</dbReference>
<evidence type="ECO:0000256" key="2">
    <source>
        <dbReference type="ARBA" id="ARBA00007236"/>
    </source>
</evidence>
<dbReference type="PROSITE" id="PS51257">
    <property type="entry name" value="PROKAR_LIPOPROTEIN"/>
    <property type="match status" value="1"/>
</dbReference>
<accession>A0A433TRE6</accession>
<name>A0A433TRE6_ELYCH</name>
<evidence type="ECO:0000256" key="1">
    <source>
        <dbReference type="ARBA" id="ARBA00004613"/>
    </source>
</evidence>
<keyword evidence="8" id="KW-1185">Reference proteome</keyword>
<dbReference type="Gene3D" id="2.10.90.10">
    <property type="entry name" value="Cystine-knot cytokines"/>
    <property type="match status" value="1"/>
</dbReference>
<feature type="signal peptide" evidence="6">
    <location>
        <begin position="1"/>
        <end position="29"/>
    </location>
</feature>
<dbReference type="Pfam" id="PF06083">
    <property type="entry name" value="IL17"/>
    <property type="match status" value="1"/>
</dbReference>
<dbReference type="AlphaFoldDB" id="A0A433TRE6"/>
<evidence type="ECO:0000256" key="6">
    <source>
        <dbReference type="SAM" id="SignalP"/>
    </source>
</evidence>
<dbReference type="InterPro" id="IPR029034">
    <property type="entry name" value="Cystine-knot_cytokine"/>
</dbReference>
<evidence type="ECO:0000256" key="3">
    <source>
        <dbReference type="ARBA" id="ARBA00022525"/>
    </source>
</evidence>
<dbReference type="SUPFAM" id="SSF57501">
    <property type="entry name" value="Cystine-knot cytokines"/>
    <property type="match status" value="1"/>
</dbReference>
<dbReference type="OrthoDB" id="6093654at2759"/>
<evidence type="ECO:0000256" key="5">
    <source>
        <dbReference type="SAM" id="MobiDB-lite"/>
    </source>
</evidence>
<dbReference type="InterPro" id="IPR010345">
    <property type="entry name" value="IL-17_fam"/>
</dbReference>
<evidence type="ECO:0000313" key="8">
    <source>
        <dbReference type="Proteomes" id="UP000271974"/>
    </source>
</evidence>
<reference evidence="7 8" key="1">
    <citation type="submission" date="2019-01" db="EMBL/GenBank/DDBJ databases">
        <title>A draft genome assembly of the solar-powered sea slug Elysia chlorotica.</title>
        <authorList>
            <person name="Cai H."/>
            <person name="Li Q."/>
            <person name="Fang X."/>
            <person name="Li J."/>
            <person name="Curtis N.E."/>
            <person name="Altenburger A."/>
            <person name="Shibata T."/>
            <person name="Feng M."/>
            <person name="Maeda T."/>
            <person name="Schwartz J.A."/>
            <person name="Shigenobu S."/>
            <person name="Lundholm N."/>
            <person name="Nishiyama T."/>
            <person name="Yang H."/>
            <person name="Hasebe M."/>
            <person name="Li S."/>
            <person name="Pierce S.K."/>
            <person name="Wang J."/>
        </authorList>
    </citation>
    <scope>NUCLEOTIDE SEQUENCE [LARGE SCALE GENOMIC DNA]</scope>
    <source>
        <strain evidence="7">EC2010</strain>
        <tissue evidence="7">Whole organism of an adult</tissue>
    </source>
</reference>
<dbReference type="GO" id="GO:0005576">
    <property type="term" value="C:extracellular region"/>
    <property type="evidence" value="ECO:0007669"/>
    <property type="project" value="UniProtKB-SubCell"/>
</dbReference>
<feature type="chain" id="PRO_5019242159" description="CTCK domain-containing protein" evidence="6">
    <location>
        <begin position="30"/>
        <end position="195"/>
    </location>
</feature>
<sequence length="195" mass="21502">MSQFKLTHLTYLTYLLYILMAALLSCCDGSGGAVGGAQAACAEPANLMDLYRDLREQQIAASSIMEEPSTAAYTSAQGSSSRSSSSNRTITKLAGHHHNNAQSSAFSGICRCQATDELNHDPTRIPRIIPQSSCRPHRPWRTLVYSAECEEVYTPVKIKRRTGCLNGVYQYSDAWESVAIGCKCQVYRRIVVTRN</sequence>
<organism evidence="7 8">
    <name type="scientific">Elysia chlorotica</name>
    <name type="common">Eastern emerald elysia</name>
    <name type="synonym">Sea slug</name>
    <dbReference type="NCBI Taxonomy" id="188477"/>
    <lineage>
        <taxon>Eukaryota</taxon>
        <taxon>Metazoa</taxon>
        <taxon>Spiralia</taxon>
        <taxon>Lophotrochozoa</taxon>
        <taxon>Mollusca</taxon>
        <taxon>Gastropoda</taxon>
        <taxon>Heterobranchia</taxon>
        <taxon>Euthyneura</taxon>
        <taxon>Panpulmonata</taxon>
        <taxon>Sacoglossa</taxon>
        <taxon>Placobranchoidea</taxon>
        <taxon>Plakobranchidae</taxon>
        <taxon>Elysia</taxon>
    </lineage>
</organism>
<evidence type="ECO:0000313" key="7">
    <source>
        <dbReference type="EMBL" id="RUS84134.1"/>
    </source>
</evidence>
<protein>
    <recommendedName>
        <fullName evidence="9">CTCK domain-containing protein</fullName>
    </recommendedName>
</protein>
<proteinExistence type="inferred from homology"/>
<comment type="caution">
    <text evidence="7">The sequence shown here is derived from an EMBL/GenBank/DDBJ whole genome shotgun (WGS) entry which is preliminary data.</text>
</comment>
<gene>
    <name evidence="7" type="ORF">EGW08_008108</name>
</gene>